<sequence>MFSSWFVCFPIGRGLLVGTKNVTSSIYINQCSCCFGITNFFLGFSSTSETSSCWAFTFCNVSYIPLVAVTPSRSGNMQAAMLNSTGMDNLFSPPVSPFGKDPVRKNKKINFHLNNRWHHNSRTKLRLPDVRKISNDFNDYYTTKKLKSDYWRINSLNVNSSNSIPVDFDVSGESLVIGNASDTQNLNFFKLASQDDTANSYPKVSLAKLQSVTVPGKPIVTTSLIDGCTAEQRLLTGHQDGKVNLISTTQNHSEIVKRFNHTKYLKSTSMWGPLKHADTPSPVRQLEVWQNDRQFVSVINDLLFIYSMEHTREPLYLNNHTSLQSVSLSKSYPYIMMLTLKDSVELLDVRTPQTVKLYSPNPADKLRCCEVMDTNRLAVGTSNAIDIVDWRNPQNDVISQCRGSGDARSLTHNSKLNELSCLDRFGNLSKWDMTYDAPIRTLKNGFRRTIDTDGFQCGDIVVSHGDIRQIKPWEGDSIATIGFEEVGVHRIVEVKNEINVSEDEHTYLNATSDTVSISSEDNTDVISWNTDVTTPCNSVLSLGEDNAFSKLYSLGEQ</sequence>
<dbReference type="Proteomes" id="UP000006310">
    <property type="component" value="Chromosome 4"/>
</dbReference>
<organism evidence="1 2">
    <name type="scientific">Huiozyma naganishii (strain ATCC MYA-139 / BCRC 22969 / CBS 8797 / KCTC 17520 / NBRC 10181 / NCYC 3082 / Yp74L-3)</name>
    <name type="common">Yeast</name>
    <name type="synonym">Kazachstania naganishii</name>
    <dbReference type="NCBI Taxonomy" id="1071383"/>
    <lineage>
        <taxon>Eukaryota</taxon>
        <taxon>Fungi</taxon>
        <taxon>Dikarya</taxon>
        <taxon>Ascomycota</taxon>
        <taxon>Saccharomycotina</taxon>
        <taxon>Saccharomycetes</taxon>
        <taxon>Saccharomycetales</taxon>
        <taxon>Saccharomycetaceae</taxon>
        <taxon>Huiozyma</taxon>
    </lineage>
</organism>
<dbReference type="STRING" id="1071383.J7S5R8"/>
<reference evidence="1 2" key="1">
    <citation type="journal article" date="2011" name="Proc. Natl. Acad. Sci. U.S.A.">
        <title>Evolutionary erosion of yeast sex chromosomes by mating-type switching accidents.</title>
        <authorList>
            <person name="Gordon J.L."/>
            <person name="Armisen D."/>
            <person name="Proux-Wera E."/>
            <person name="Oheigeartaigh S.S."/>
            <person name="Byrne K.P."/>
            <person name="Wolfe K.H."/>
        </authorList>
    </citation>
    <scope>NUCLEOTIDE SEQUENCE [LARGE SCALE GENOMIC DNA]</scope>
    <source>
        <strain evidence="2">ATCC MYA-139 / BCRC 22969 / CBS 8797 / CCRC 22969 / KCTC 17520 / NBRC 10181 / NCYC 3082</strain>
    </source>
</reference>
<name>J7S5R8_HUIN7</name>
<accession>J7S5R8</accession>
<dbReference type="InterPro" id="IPR036322">
    <property type="entry name" value="WD40_repeat_dom_sf"/>
</dbReference>
<dbReference type="KEGG" id="kng:KNAG_0D02190"/>
<dbReference type="AlphaFoldDB" id="J7S5R8"/>
<dbReference type="EMBL" id="HE978317">
    <property type="protein sequence ID" value="CCK69969.1"/>
    <property type="molecule type" value="Genomic_DNA"/>
</dbReference>
<evidence type="ECO:0000313" key="2">
    <source>
        <dbReference type="Proteomes" id="UP000006310"/>
    </source>
</evidence>
<proteinExistence type="predicted"/>
<gene>
    <name evidence="1" type="primary">KNAG0D02190</name>
    <name evidence="1" type="ordered locus">KNAG_0D02190</name>
</gene>
<dbReference type="GeneID" id="34525658"/>
<dbReference type="InterPro" id="IPR015943">
    <property type="entry name" value="WD40/YVTN_repeat-like_dom_sf"/>
</dbReference>
<dbReference type="SUPFAM" id="SSF50978">
    <property type="entry name" value="WD40 repeat-like"/>
    <property type="match status" value="1"/>
</dbReference>
<dbReference type="Gene3D" id="2.130.10.10">
    <property type="entry name" value="YVTN repeat-like/Quinoprotein amine dehydrogenase"/>
    <property type="match status" value="1"/>
</dbReference>
<dbReference type="OrthoDB" id="361494at2759"/>
<evidence type="ECO:0000313" key="1">
    <source>
        <dbReference type="EMBL" id="CCK69969.1"/>
    </source>
</evidence>
<dbReference type="HOGENOM" id="CLU_489204_0_0_1"/>
<dbReference type="RefSeq" id="XP_022464215.1">
    <property type="nucleotide sequence ID" value="XM_022607639.1"/>
</dbReference>
<reference evidence="2" key="2">
    <citation type="submission" date="2012-08" db="EMBL/GenBank/DDBJ databases">
        <title>Genome sequence of Kazachstania naganishii.</title>
        <authorList>
            <person name="Gordon J.L."/>
            <person name="Armisen D."/>
            <person name="Proux-Wera E."/>
            <person name="OhEigeartaigh S.S."/>
            <person name="Byrne K.P."/>
            <person name="Wolfe K.H."/>
        </authorList>
    </citation>
    <scope>NUCLEOTIDE SEQUENCE [LARGE SCALE GENOMIC DNA]</scope>
    <source>
        <strain evidence="2">ATCC MYA-139 / BCRC 22969 / CBS 8797 / CCRC 22969 / KCTC 17520 / NBRC 10181 / NCYC 3082</strain>
    </source>
</reference>
<keyword evidence="2" id="KW-1185">Reference proteome</keyword>
<dbReference type="eggNOG" id="ENOG502QTST">
    <property type="taxonomic scope" value="Eukaryota"/>
</dbReference>
<protein>
    <submittedName>
        <fullName evidence="1">Uncharacterized protein</fullName>
    </submittedName>
</protein>